<dbReference type="AlphaFoldDB" id="A0A511DBV6"/>
<dbReference type="PANTHER" id="PTHR35176">
    <property type="entry name" value="HEME OXYGENASE HI_0854-RELATED"/>
    <property type="match status" value="1"/>
</dbReference>
<protein>
    <submittedName>
        <fullName evidence="3">PPOX class F420-dependent oxidoreductase</fullName>
    </submittedName>
</protein>
<feature type="domain" description="Pyridoxamine 5'-phosphate oxidase N-terminal" evidence="2">
    <location>
        <begin position="4"/>
        <end position="134"/>
    </location>
</feature>
<dbReference type="SUPFAM" id="SSF50475">
    <property type="entry name" value="FMN-binding split barrel"/>
    <property type="match status" value="1"/>
</dbReference>
<sequence length="137" mass="15387">MMSDDEQRARVEACPVARLATLRADGTPRLVPFTFVLLDGRIWSAVDDVKPKSGRTLARLADVDRDPRVGVLADRYDDDWDRLWWVRIDGTAEVRDAADCPAALDALVAKYPRYRDARPPGPVLVVTPTRWAGWSAR</sequence>
<dbReference type="PANTHER" id="PTHR35176:SF2">
    <property type="entry name" value="F420H(2)-DEPENDENT REDUCTASE RV1155"/>
    <property type="match status" value="1"/>
</dbReference>
<proteinExistence type="predicted"/>
<dbReference type="InterPro" id="IPR012349">
    <property type="entry name" value="Split_barrel_FMN-bd"/>
</dbReference>
<dbReference type="GO" id="GO:0005829">
    <property type="term" value="C:cytosol"/>
    <property type="evidence" value="ECO:0007669"/>
    <property type="project" value="TreeGrafter"/>
</dbReference>
<dbReference type="EMBL" id="BJVJ01000005">
    <property type="protein sequence ID" value="GEL21883.1"/>
    <property type="molecule type" value="Genomic_DNA"/>
</dbReference>
<dbReference type="NCBIfam" id="TIGR03668">
    <property type="entry name" value="Rv0121_F420"/>
    <property type="match status" value="1"/>
</dbReference>
<name>A0A511DBV6_9PSEU</name>
<gene>
    <name evidence="3" type="ORF">PSU4_08370</name>
</gene>
<reference evidence="3 4" key="1">
    <citation type="submission" date="2019-07" db="EMBL/GenBank/DDBJ databases">
        <title>Whole genome shotgun sequence of Pseudonocardia sulfidoxydans NBRC 16205.</title>
        <authorList>
            <person name="Hosoyama A."/>
            <person name="Uohara A."/>
            <person name="Ohji S."/>
            <person name="Ichikawa N."/>
        </authorList>
    </citation>
    <scope>NUCLEOTIDE SEQUENCE [LARGE SCALE GENOMIC DNA]</scope>
    <source>
        <strain evidence="3 4">NBRC 16205</strain>
    </source>
</reference>
<dbReference type="Gene3D" id="2.30.110.10">
    <property type="entry name" value="Electron Transport, Fmn-binding Protein, Chain A"/>
    <property type="match status" value="1"/>
</dbReference>
<dbReference type="InterPro" id="IPR019967">
    <property type="entry name" value="F420-dep_enz_PPOX_Rv0121"/>
</dbReference>
<dbReference type="Pfam" id="PF01243">
    <property type="entry name" value="PNPOx_N"/>
    <property type="match status" value="1"/>
</dbReference>
<dbReference type="Proteomes" id="UP000321685">
    <property type="component" value="Unassembled WGS sequence"/>
</dbReference>
<dbReference type="InterPro" id="IPR052019">
    <property type="entry name" value="F420H2_bilvrd_red/Heme_oxyg"/>
</dbReference>
<keyword evidence="1" id="KW-0560">Oxidoreductase</keyword>
<evidence type="ECO:0000313" key="3">
    <source>
        <dbReference type="EMBL" id="GEL21883.1"/>
    </source>
</evidence>
<keyword evidence="4" id="KW-1185">Reference proteome</keyword>
<evidence type="ECO:0000259" key="2">
    <source>
        <dbReference type="Pfam" id="PF01243"/>
    </source>
</evidence>
<dbReference type="GO" id="GO:0070967">
    <property type="term" value="F:coenzyme F420 binding"/>
    <property type="evidence" value="ECO:0007669"/>
    <property type="project" value="TreeGrafter"/>
</dbReference>
<dbReference type="RefSeq" id="WP_307724771.1">
    <property type="nucleotide sequence ID" value="NZ_BJVJ01000005.1"/>
</dbReference>
<evidence type="ECO:0000313" key="4">
    <source>
        <dbReference type="Proteomes" id="UP000321685"/>
    </source>
</evidence>
<evidence type="ECO:0000256" key="1">
    <source>
        <dbReference type="ARBA" id="ARBA00023002"/>
    </source>
</evidence>
<accession>A0A511DBV6</accession>
<comment type="caution">
    <text evidence="3">The sequence shown here is derived from an EMBL/GenBank/DDBJ whole genome shotgun (WGS) entry which is preliminary data.</text>
</comment>
<dbReference type="InterPro" id="IPR011576">
    <property type="entry name" value="Pyridox_Oxase_N"/>
</dbReference>
<organism evidence="3 4">
    <name type="scientific">Pseudonocardia sulfidoxydans NBRC 16205</name>
    <dbReference type="NCBI Taxonomy" id="1223511"/>
    <lineage>
        <taxon>Bacteria</taxon>
        <taxon>Bacillati</taxon>
        <taxon>Actinomycetota</taxon>
        <taxon>Actinomycetes</taxon>
        <taxon>Pseudonocardiales</taxon>
        <taxon>Pseudonocardiaceae</taxon>
        <taxon>Pseudonocardia</taxon>
    </lineage>
</organism>
<dbReference type="GO" id="GO:0016627">
    <property type="term" value="F:oxidoreductase activity, acting on the CH-CH group of donors"/>
    <property type="evidence" value="ECO:0007669"/>
    <property type="project" value="TreeGrafter"/>
</dbReference>